<dbReference type="EMBL" id="AMZH03002313">
    <property type="protein sequence ID" value="RRT76002.1"/>
    <property type="molecule type" value="Genomic_DNA"/>
</dbReference>
<dbReference type="Proteomes" id="UP000287651">
    <property type="component" value="Unassembled WGS sequence"/>
</dbReference>
<gene>
    <name evidence="1" type="ORF">B296_00000716</name>
</gene>
<protein>
    <submittedName>
        <fullName evidence="1">Uncharacterized protein</fullName>
    </submittedName>
</protein>
<sequence>MVGACGHTQRPQGATVRGQDCRLQGRLLAGVTASRGSARTRWRRPPTRAATTYADGMQRCRPCRGDDAEGARGDKAFLLRKILFCPL</sequence>
<evidence type="ECO:0000313" key="1">
    <source>
        <dbReference type="EMBL" id="RRT76002.1"/>
    </source>
</evidence>
<comment type="caution">
    <text evidence="1">The sequence shown here is derived from an EMBL/GenBank/DDBJ whole genome shotgun (WGS) entry which is preliminary data.</text>
</comment>
<organism evidence="1 2">
    <name type="scientific">Ensete ventricosum</name>
    <name type="common">Abyssinian banana</name>
    <name type="synonym">Musa ensete</name>
    <dbReference type="NCBI Taxonomy" id="4639"/>
    <lineage>
        <taxon>Eukaryota</taxon>
        <taxon>Viridiplantae</taxon>
        <taxon>Streptophyta</taxon>
        <taxon>Embryophyta</taxon>
        <taxon>Tracheophyta</taxon>
        <taxon>Spermatophyta</taxon>
        <taxon>Magnoliopsida</taxon>
        <taxon>Liliopsida</taxon>
        <taxon>Zingiberales</taxon>
        <taxon>Musaceae</taxon>
        <taxon>Ensete</taxon>
    </lineage>
</organism>
<dbReference type="AlphaFoldDB" id="A0A427AIM9"/>
<proteinExistence type="predicted"/>
<reference evidence="1 2" key="1">
    <citation type="journal article" date="2014" name="Agronomy (Basel)">
        <title>A Draft Genome Sequence for Ensete ventricosum, the Drought-Tolerant Tree Against Hunger.</title>
        <authorList>
            <person name="Harrison J."/>
            <person name="Moore K.A."/>
            <person name="Paszkiewicz K."/>
            <person name="Jones T."/>
            <person name="Grant M."/>
            <person name="Ambacheew D."/>
            <person name="Muzemil S."/>
            <person name="Studholme D.J."/>
        </authorList>
    </citation>
    <scope>NUCLEOTIDE SEQUENCE [LARGE SCALE GENOMIC DNA]</scope>
</reference>
<evidence type="ECO:0000313" key="2">
    <source>
        <dbReference type="Proteomes" id="UP000287651"/>
    </source>
</evidence>
<name>A0A427AIM9_ENSVE</name>
<accession>A0A427AIM9</accession>